<evidence type="ECO:0000256" key="1">
    <source>
        <dbReference type="ARBA" id="ARBA00022729"/>
    </source>
</evidence>
<sequence>MVFIFMKLFKASSIITVLICFSSVNAADQIHFGSTGNPLNGLTVTWHSTNTNDSIKWGYTSGYEQGEFSGVRRTNYSGFLYDYAFPALQPSAILHYSLYDGSWGPEKTFKTSIDTSSTSFTFIASGDCQMNNYDLGIWKTNWQTCANAVGAEEADFNIQLGDHVSQLTAWGVSEWDSLFRYGINLFENKLIYHTIGNHDNTWDEYEQHLSGAALRICNLFVHPNNDNDFWYSFEFGNTAIICLNSQYPDSLAQYEWLLQTLQNANNTGKTWKAVFFHRPFFTQYRSASNNMDPYFGTWWKAFDDYGVDIVLNGHKHNYEVMKPVNMNMNTAAPVAEYGSGPDQGRLEIVSGNMGSENAPTPVAARPNSTFWYNDRSAYCLNYCKFQVNGNTMRISAVHPSGFLIDSFSLHKDISAAQRNMKASHPVAIDAFPDPFNASLTIHLQLPVAVKSKIEAHIFNIRGTLVDKLSADRAELSHGIPWNAGHLKSGVYVIRIKAGNNTFVKRVSLIK</sequence>
<evidence type="ECO:0000313" key="6">
    <source>
        <dbReference type="Proteomes" id="UP000179243"/>
    </source>
</evidence>
<protein>
    <recommendedName>
        <fullName evidence="7">Calcineurin-like phosphoesterase domain-containing protein</fullName>
    </recommendedName>
</protein>
<dbReference type="PANTHER" id="PTHR22953:SF153">
    <property type="entry name" value="PURPLE ACID PHOSPHATASE"/>
    <property type="match status" value="1"/>
</dbReference>
<feature type="signal peptide" evidence="2">
    <location>
        <begin position="1"/>
        <end position="26"/>
    </location>
</feature>
<reference evidence="5 6" key="1">
    <citation type="journal article" date="2016" name="Nat. Commun.">
        <title>Thousands of microbial genomes shed light on interconnected biogeochemical processes in an aquifer system.</title>
        <authorList>
            <person name="Anantharaman K."/>
            <person name="Brown C.T."/>
            <person name="Hug L.A."/>
            <person name="Sharon I."/>
            <person name="Castelle C.J."/>
            <person name="Probst A.J."/>
            <person name="Thomas B.C."/>
            <person name="Singh A."/>
            <person name="Wilkins M.J."/>
            <person name="Karaoz U."/>
            <person name="Brodie E.L."/>
            <person name="Williams K.H."/>
            <person name="Hubbard S.S."/>
            <person name="Banfield J.F."/>
        </authorList>
    </citation>
    <scope>NUCLEOTIDE SEQUENCE [LARGE SCALE GENOMIC DNA]</scope>
</reference>
<dbReference type="InterPro" id="IPR039331">
    <property type="entry name" value="PAPs-like"/>
</dbReference>
<dbReference type="NCBIfam" id="TIGR04183">
    <property type="entry name" value="Por_Secre_tail"/>
    <property type="match status" value="1"/>
</dbReference>
<dbReference type="Proteomes" id="UP000179243">
    <property type="component" value="Unassembled WGS sequence"/>
</dbReference>
<organism evidence="5 6">
    <name type="scientific">Candidatus Raymondbacteria bacterium RIFOXYD12_FULL_49_13</name>
    <dbReference type="NCBI Taxonomy" id="1817890"/>
    <lineage>
        <taxon>Bacteria</taxon>
        <taxon>Raymondiibacteriota</taxon>
    </lineage>
</organism>
<dbReference type="Pfam" id="PF18962">
    <property type="entry name" value="Por_Secre_tail"/>
    <property type="match status" value="1"/>
</dbReference>
<evidence type="ECO:0000259" key="4">
    <source>
        <dbReference type="Pfam" id="PF18962"/>
    </source>
</evidence>
<gene>
    <name evidence="5" type="ORF">A2519_13750</name>
</gene>
<proteinExistence type="predicted"/>
<evidence type="ECO:0008006" key="7">
    <source>
        <dbReference type="Google" id="ProtNLM"/>
    </source>
</evidence>
<dbReference type="PANTHER" id="PTHR22953">
    <property type="entry name" value="ACID PHOSPHATASE RELATED"/>
    <property type="match status" value="1"/>
</dbReference>
<dbReference type="InterPro" id="IPR029052">
    <property type="entry name" value="Metallo-depent_PP-like"/>
</dbReference>
<name>A0A1F7FKQ7_UNCRA</name>
<feature type="chain" id="PRO_5009528847" description="Calcineurin-like phosphoesterase domain-containing protein" evidence="2">
    <location>
        <begin position="27"/>
        <end position="510"/>
    </location>
</feature>
<dbReference type="AlphaFoldDB" id="A0A1F7FKQ7"/>
<dbReference type="SUPFAM" id="SSF56300">
    <property type="entry name" value="Metallo-dependent phosphatases"/>
    <property type="match status" value="1"/>
</dbReference>
<dbReference type="Gene3D" id="3.60.21.10">
    <property type="match status" value="1"/>
</dbReference>
<comment type="caution">
    <text evidence="5">The sequence shown here is derived from an EMBL/GenBank/DDBJ whole genome shotgun (WGS) entry which is preliminary data.</text>
</comment>
<feature type="domain" description="Calcineurin-like phosphoesterase" evidence="3">
    <location>
        <begin position="126"/>
        <end position="318"/>
    </location>
</feature>
<evidence type="ECO:0000313" key="5">
    <source>
        <dbReference type="EMBL" id="OGK07032.1"/>
    </source>
</evidence>
<dbReference type="GO" id="GO:0046872">
    <property type="term" value="F:metal ion binding"/>
    <property type="evidence" value="ECO:0007669"/>
    <property type="project" value="InterPro"/>
</dbReference>
<dbReference type="InterPro" id="IPR008963">
    <property type="entry name" value="Purple_acid_Pase-like_N"/>
</dbReference>
<feature type="domain" description="Secretion system C-terminal sorting" evidence="4">
    <location>
        <begin position="431"/>
        <end position="506"/>
    </location>
</feature>
<dbReference type="Pfam" id="PF00149">
    <property type="entry name" value="Metallophos"/>
    <property type="match status" value="1"/>
</dbReference>
<dbReference type="InterPro" id="IPR026444">
    <property type="entry name" value="Secre_tail"/>
</dbReference>
<evidence type="ECO:0000259" key="3">
    <source>
        <dbReference type="Pfam" id="PF00149"/>
    </source>
</evidence>
<dbReference type="InterPro" id="IPR004843">
    <property type="entry name" value="Calcineurin-like_PHP"/>
</dbReference>
<evidence type="ECO:0000256" key="2">
    <source>
        <dbReference type="SAM" id="SignalP"/>
    </source>
</evidence>
<dbReference type="SUPFAM" id="SSF49363">
    <property type="entry name" value="Purple acid phosphatase, N-terminal domain"/>
    <property type="match status" value="1"/>
</dbReference>
<dbReference type="EMBL" id="MFYX01000015">
    <property type="protein sequence ID" value="OGK07032.1"/>
    <property type="molecule type" value="Genomic_DNA"/>
</dbReference>
<dbReference type="GO" id="GO:0003993">
    <property type="term" value="F:acid phosphatase activity"/>
    <property type="evidence" value="ECO:0007669"/>
    <property type="project" value="InterPro"/>
</dbReference>
<keyword evidence="1 2" id="KW-0732">Signal</keyword>
<accession>A0A1F7FKQ7</accession>